<comment type="caution">
    <text evidence="9">The sequence shown here is derived from an EMBL/GenBank/DDBJ whole genome shotgun (WGS) entry which is preliminary data.</text>
</comment>
<dbReference type="Pfam" id="PF13920">
    <property type="entry name" value="zf-C3HC4_3"/>
    <property type="match status" value="1"/>
</dbReference>
<dbReference type="GO" id="GO:0005737">
    <property type="term" value="C:cytoplasm"/>
    <property type="evidence" value="ECO:0007669"/>
    <property type="project" value="TreeGrafter"/>
</dbReference>
<evidence type="ECO:0000256" key="6">
    <source>
        <dbReference type="SAM" id="MobiDB-lite"/>
    </source>
</evidence>
<feature type="compositionally biased region" description="Polar residues" evidence="6">
    <location>
        <begin position="66"/>
        <end position="76"/>
    </location>
</feature>
<dbReference type="FunFam" id="3.30.40.10:FF:000110">
    <property type="entry name" value="E3 ubiquitin-protein ligase RNF34 isoform X1"/>
    <property type="match status" value="1"/>
</dbReference>
<proteinExistence type="predicted"/>
<evidence type="ECO:0000256" key="5">
    <source>
        <dbReference type="PROSITE-ProRule" id="PRU00175"/>
    </source>
</evidence>
<accession>A0AAN9ALB3</accession>
<keyword evidence="4" id="KW-0862">Zinc</keyword>
<reference evidence="9 10" key="1">
    <citation type="submission" date="2024-02" db="EMBL/GenBank/DDBJ databases">
        <title>Chromosome-scale genome assembly of the rough periwinkle Littorina saxatilis.</title>
        <authorList>
            <person name="De Jode A."/>
            <person name="Faria R."/>
            <person name="Formenti G."/>
            <person name="Sims Y."/>
            <person name="Smith T.P."/>
            <person name="Tracey A."/>
            <person name="Wood J.M.D."/>
            <person name="Zagrodzka Z.B."/>
            <person name="Johannesson K."/>
            <person name="Butlin R.K."/>
            <person name="Leder E.H."/>
        </authorList>
    </citation>
    <scope>NUCLEOTIDE SEQUENCE [LARGE SCALE GENOMIC DNA]</scope>
    <source>
        <strain evidence="9">Snail1</strain>
        <tissue evidence="9">Muscle</tissue>
    </source>
</reference>
<dbReference type="InterPro" id="IPR017455">
    <property type="entry name" value="Znf_FYVE-rel"/>
</dbReference>
<keyword evidence="10" id="KW-1185">Reference proteome</keyword>
<keyword evidence="3 5" id="KW-0863">Zinc-finger</keyword>
<dbReference type="Pfam" id="PF23632">
    <property type="entry name" value="SAP_RNF34_RFFL"/>
    <property type="match status" value="1"/>
</dbReference>
<dbReference type="GO" id="GO:0043161">
    <property type="term" value="P:proteasome-mediated ubiquitin-dependent protein catabolic process"/>
    <property type="evidence" value="ECO:0007669"/>
    <property type="project" value="TreeGrafter"/>
</dbReference>
<dbReference type="SMART" id="SM00184">
    <property type="entry name" value="RING"/>
    <property type="match status" value="2"/>
</dbReference>
<dbReference type="SUPFAM" id="SSF57903">
    <property type="entry name" value="FYVE/PHD zinc finger"/>
    <property type="match status" value="1"/>
</dbReference>
<dbReference type="PANTHER" id="PTHR14879:SF15">
    <property type="entry name" value="E3 UBIQUITIN-PROTEIN LIGASE RIFIFYLIN-LIKE PROTEIN"/>
    <property type="match status" value="1"/>
</dbReference>
<feature type="compositionally biased region" description="Basic and acidic residues" evidence="6">
    <location>
        <begin position="407"/>
        <end position="416"/>
    </location>
</feature>
<dbReference type="Gene3D" id="3.30.40.10">
    <property type="entry name" value="Zinc/RING finger domain, C3HC4 (zinc finger)"/>
    <property type="match status" value="1"/>
</dbReference>
<evidence type="ECO:0000259" key="8">
    <source>
        <dbReference type="PROSITE" id="PS50178"/>
    </source>
</evidence>
<dbReference type="GO" id="GO:0005886">
    <property type="term" value="C:plasma membrane"/>
    <property type="evidence" value="ECO:0007669"/>
    <property type="project" value="UniProtKB-SubCell"/>
</dbReference>
<dbReference type="InterPro" id="IPR000306">
    <property type="entry name" value="Znf_FYVE"/>
</dbReference>
<dbReference type="Gene3D" id="1.10.720.140">
    <property type="match status" value="1"/>
</dbReference>
<dbReference type="GO" id="GO:1902042">
    <property type="term" value="P:negative regulation of extrinsic apoptotic signaling pathway via death domain receptors"/>
    <property type="evidence" value="ECO:0007669"/>
    <property type="project" value="TreeGrafter"/>
</dbReference>
<dbReference type="Proteomes" id="UP001374579">
    <property type="component" value="Unassembled WGS sequence"/>
</dbReference>
<name>A0AAN9ALB3_9CAEN</name>
<dbReference type="SUPFAM" id="SSF57850">
    <property type="entry name" value="RING/U-box"/>
    <property type="match status" value="1"/>
</dbReference>
<dbReference type="InterPro" id="IPR051728">
    <property type="entry name" value="RING-FYVE_E3_ubiquitin-ligase"/>
</dbReference>
<dbReference type="CDD" id="cd16500">
    <property type="entry name" value="RING-HC_CARP"/>
    <property type="match status" value="1"/>
</dbReference>
<dbReference type="SUPFAM" id="SSF68906">
    <property type="entry name" value="SAP domain"/>
    <property type="match status" value="2"/>
</dbReference>
<dbReference type="PROSITE" id="PS50178">
    <property type="entry name" value="ZF_FYVE"/>
    <property type="match status" value="1"/>
</dbReference>
<dbReference type="InterPro" id="IPR001841">
    <property type="entry name" value="Znf_RING"/>
</dbReference>
<feature type="compositionally biased region" description="Polar residues" evidence="6">
    <location>
        <begin position="239"/>
        <end position="263"/>
    </location>
</feature>
<dbReference type="PANTHER" id="PTHR14879">
    <property type="entry name" value="CASPASE REGULATOR, RING FINGER DOMAIN-CONTAINING"/>
    <property type="match status" value="1"/>
</dbReference>
<keyword evidence="2" id="KW-0479">Metal-binding</keyword>
<evidence type="ECO:0008006" key="11">
    <source>
        <dbReference type="Google" id="ProtNLM"/>
    </source>
</evidence>
<dbReference type="PROSITE" id="PS50089">
    <property type="entry name" value="ZF_RING_2"/>
    <property type="match status" value="1"/>
</dbReference>
<dbReference type="InterPro" id="IPR057299">
    <property type="entry name" value="RNF34_RFFL_SAP"/>
</dbReference>
<feature type="compositionally biased region" description="Polar residues" evidence="6">
    <location>
        <begin position="8"/>
        <end position="31"/>
    </location>
</feature>
<evidence type="ECO:0000313" key="9">
    <source>
        <dbReference type="EMBL" id="KAK7088809.1"/>
    </source>
</evidence>
<evidence type="ECO:0000313" key="10">
    <source>
        <dbReference type="Proteomes" id="UP001374579"/>
    </source>
</evidence>
<feature type="region of interest" description="Disordered" evidence="6">
    <location>
        <begin position="388"/>
        <end position="416"/>
    </location>
</feature>
<feature type="compositionally biased region" description="Low complexity" evidence="6">
    <location>
        <begin position="53"/>
        <end position="65"/>
    </location>
</feature>
<comment type="subcellular location">
    <subcellularLocation>
        <location evidence="1">Cell membrane</location>
        <topology evidence="1">Peripheral membrane protein</topology>
    </subcellularLocation>
</comment>
<dbReference type="GO" id="GO:0008270">
    <property type="term" value="F:zinc ion binding"/>
    <property type="evidence" value="ECO:0007669"/>
    <property type="project" value="UniProtKB-KW"/>
</dbReference>
<evidence type="ECO:0000256" key="3">
    <source>
        <dbReference type="ARBA" id="ARBA00022771"/>
    </source>
</evidence>
<dbReference type="CDD" id="cd15750">
    <property type="entry name" value="FYVE_CARP"/>
    <property type="match status" value="1"/>
</dbReference>
<feature type="compositionally biased region" description="Polar residues" evidence="6">
    <location>
        <begin position="213"/>
        <end position="229"/>
    </location>
</feature>
<evidence type="ECO:0000256" key="4">
    <source>
        <dbReference type="ARBA" id="ARBA00022833"/>
    </source>
</evidence>
<sequence length="468" mass="52258">MGAGAVSGHSTSTSRAVSGHSTSTSRANQIFPTPAPTPSVAPGNPTSQPLTPAPWQQVSSSSPQPHTSTALVQSSPGVGRAMPNKVMSCETCDNTFTFFKRKKLCKDCHRSFCSSCLPKPPSNQRQTGRQCGKCVILTSGRFTRQQLQAWRVKDMRCFLDARNIPTETCKEKHDLIDLVLLHFCLESNSVLREQREHDRLVGELADRMRNSSFYATPTLPNHVSRSQDPSPVRDLDPQVTLSHDSPASQSRTSVPQASQSQGQPEEGDDEGEEGEATTNIPDIEERDNSEVFLSNHLRERQTREMREAMRILQEELDQEQPETRPGIVRANIDDLETADSAENMTVRQLKEILVNNFVDYHGCCEKHELVERVKRLWVETQANRQRAADILYDSTPTQTTDPASTEEGQKGQGRDPEHDVCKICMDAAIDCILLECGHMITCTKCGKRLADCPICRQYITRVVHVFRS</sequence>
<feature type="region of interest" description="Disordered" evidence="6">
    <location>
        <begin position="213"/>
        <end position="296"/>
    </location>
</feature>
<feature type="domain" description="FYVE-type" evidence="8">
    <location>
        <begin position="83"/>
        <end position="139"/>
    </location>
</feature>
<protein>
    <recommendedName>
        <fullName evidence="11">RING-type domain-containing protein</fullName>
    </recommendedName>
</protein>
<dbReference type="InterPro" id="IPR055111">
    <property type="entry name" value="RNF34_RFFL_HeH"/>
</dbReference>
<gene>
    <name evidence="9" type="ORF">V1264_022681</name>
</gene>
<dbReference type="GO" id="GO:0061630">
    <property type="term" value="F:ubiquitin protein ligase activity"/>
    <property type="evidence" value="ECO:0007669"/>
    <property type="project" value="TreeGrafter"/>
</dbReference>
<dbReference type="AlphaFoldDB" id="A0AAN9ALB3"/>
<dbReference type="GO" id="GO:0070936">
    <property type="term" value="P:protein K48-linked ubiquitination"/>
    <property type="evidence" value="ECO:0007669"/>
    <property type="project" value="TreeGrafter"/>
</dbReference>
<organism evidence="9 10">
    <name type="scientific">Littorina saxatilis</name>
    <dbReference type="NCBI Taxonomy" id="31220"/>
    <lineage>
        <taxon>Eukaryota</taxon>
        <taxon>Metazoa</taxon>
        <taxon>Spiralia</taxon>
        <taxon>Lophotrochozoa</taxon>
        <taxon>Mollusca</taxon>
        <taxon>Gastropoda</taxon>
        <taxon>Caenogastropoda</taxon>
        <taxon>Littorinimorpha</taxon>
        <taxon>Littorinoidea</taxon>
        <taxon>Littorinidae</taxon>
        <taxon>Littorina</taxon>
    </lineage>
</organism>
<feature type="compositionally biased region" description="Acidic residues" evidence="6">
    <location>
        <begin position="265"/>
        <end position="275"/>
    </location>
</feature>
<dbReference type="InterPro" id="IPR036361">
    <property type="entry name" value="SAP_dom_sf"/>
</dbReference>
<dbReference type="Pfam" id="PF22968">
    <property type="entry name" value="RNF34L-like_3rd"/>
    <property type="match status" value="1"/>
</dbReference>
<feature type="region of interest" description="Disordered" evidence="6">
    <location>
        <begin position="1"/>
        <end position="79"/>
    </location>
</feature>
<feature type="compositionally biased region" description="Polar residues" evidence="6">
    <location>
        <begin position="394"/>
        <end position="403"/>
    </location>
</feature>
<dbReference type="Gene3D" id="1.10.720.30">
    <property type="entry name" value="SAP domain"/>
    <property type="match status" value="1"/>
</dbReference>
<dbReference type="EMBL" id="JBAMIC010004070">
    <property type="protein sequence ID" value="KAK7088809.1"/>
    <property type="molecule type" value="Genomic_DNA"/>
</dbReference>
<evidence type="ECO:0000256" key="2">
    <source>
        <dbReference type="ARBA" id="ARBA00022723"/>
    </source>
</evidence>
<evidence type="ECO:0000256" key="1">
    <source>
        <dbReference type="ARBA" id="ARBA00004202"/>
    </source>
</evidence>
<evidence type="ECO:0000259" key="7">
    <source>
        <dbReference type="PROSITE" id="PS50089"/>
    </source>
</evidence>
<dbReference type="InterPro" id="IPR013083">
    <property type="entry name" value="Znf_RING/FYVE/PHD"/>
</dbReference>
<feature type="domain" description="RING-type" evidence="7">
    <location>
        <begin position="421"/>
        <end position="456"/>
    </location>
</feature>
<dbReference type="Pfam" id="PF01363">
    <property type="entry name" value="FYVE"/>
    <property type="match status" value="1"/>
</dbReference>
<dbReference type="InterPro" id="IPR011011">
    <property type="entry name" value="Znf_FYVE_PHD"/>
</dbReference>